<sequence length="130" mass="15623">MDVIKEKYVYVQGTFLKNVTTSYRTAHNYKHMKSSMTKTSHSGMIINHARFHLTAEKKYKQMKITLEIQDERFKTFMDFIQTLDYVSIKTDESSPTQWQEEEVNRRLELIESGEMKTRDWELAKKEIFKK</sequence>
<protein>
    <submittedName>
        <fullName evidence="1">Putative addiction module component</fullName>
    </submittedName>
</protein>
<accession>A0A1H6XWP0</accession>
<organism evidence="1 2">
    <name type="scientific">Cyclobacterium xiamenense</name>
    <dbReference type="NCBI Taxonomy" id="1297121"/>
    <lineage>
        <taxon>Bacteria</taxon>
        <taxon>Pseudomonadati</taxon>
        <taxon>Bacteroidota</taxon>
        <taxon>Cytophagia</taxon>
        <taxon>Cytophagales</taxon>
        <taxon>Cyclobacteriaceae</taxon>
        <taxon>Cyclobacterium</taxon>
    </lineage>
</organism>
<dbReference type="InterPro" id="IPR013406">
    <property type="entry name" value="CHP02574_addiction_mod"/>
</dbReference>
<name>A0A1H6XWP0_9BACT</name>
<dbReference type="Proteomes" id="UP000199403">
    <property type="component" value="Unassembled WGS sequence"/>
</dbReference>
<dbReference type="EMBL" id="FNZH01000003">
    <property type="protein sequence ID" value="SEJ33488.1"/>
    <property type="molecule type" value="Genomic_DNA"/>
</dbReference>
<evidence type="ECO:0000313" key="2">
    <source>
        <dbReference type="Proteomes" id="UP000199403"/>
    </source>
</evidence>
<keyword evidence="2" id="KW-1185">Reference proteome</keyword>
<proteinExistence type="predicted"/>
<reference evidence="2" key="1">
    <citation type="submission" date="2016-10" db="EMBL/GenBank/DDBJ databases">
        <authorList>
            <person name="Varghese N."/>
            <person name="Submissions S."/>
        </authorList>
    </citation>
    <scope>NUCLEOTIDE SEQUENCE [LARGE SCALE GENOMIC DNA]</scope>
    <source>
        <strain evidence="2">IBRC-M 10761</strain>
    </source>
</reference>
<gene>
    <name evidence="1" type="ORF">SAMN05192553_103311</name>
</gene>
<dbReference type="OrthoDB" id="840127at2"/>
<dbReference type="Pfam" id="PF09720">
    <property type="entry name" value="Unstab_antitox"/>
    <property type="match status" value="1"/>
</dbReference>
<evidence type="ECO:0000313" key="1">
    <source>
        <dbReference type="EMBL" id="SEJ33488.1"/>
    </source>
</evidence>
<dbReference type="AlphaFoldDB" id="A0A1H6XWP0"/>